<dbReference type="OrthoDB" id="9797498at2"/>
<dbReference type="Gene3D" id="2.30.40.10">
    <property type="entry name" value="Urease, subunit C, domain 1"/>
    <property type="match status" value="1"/>
</dbReference>
<evidence type="ECO:0000313" key="5">
    <source>
        <dbReference type="Proteomes" id="UP000076079"/>
    </source>
</evidence>
<evidence type="ECO:0000256" key="1">
    <source>
        <dbReference type="SAM" id="MobiDB-lite"/>
    </source>
</evidence>
<dbReference type="GO" id="GO:0016810">
    <property type="term" value="F:hydrolase activity, acting on carbon-nitrogen (but not peptide) bonds"/>
    <property type="evidence" value="ECO:0007669"/>
    <property type="project" value="InterPro"/>
</dbReference>
<dbReference type="EMBL" id="CP015136">
    <property type="protein sequence ID" value="AMY09313.1"/>
    <property type="molecule type" value="Genomic_DNA"/>
</dbReference>
<feature type="region of interest" description="Disordered" evidence="1">
    <location>
        <begin position="235"/>
        <end position="257"/>
    </location>
</feature>
<dbReference type="PANTHER" id="PTHR43135">
    <property type="entry name" value="ALPHA-D-RIBOSE 1-METHYLPHOSPHONATE 5-TRIPHOSPHATE DIPHOSPHATASE"/>
    <property type="match status" value="1"/>
</dbReference>
<reference evidence="5" key="2">
    <citation type="submission" date="2016-04" db="EMBL/GenBank/DDBJ databases">
        <title>First Complete Genome Sequence of a Subdivision 6 Acidobacterium.</title>
        <authorList>
            <person name="Huang S."/>
            <person name="Vieira S."/>
            <person name="Bunk B."/>
            <person name="Riedel T."/>
            <person name="Sproeer C."/>
            <person name="Overmann J."/>
        </authorList>
    </citation>
    <scope>NUCLEOTIDE SEQUENCE [LARGE SCALE GENOMIC DNA]</scope>
    <source>
        <strain evidence="5">DSM 100886 HEG_-6_39</strain>
    </source>
</reference>
<feature type="domain" description="Amidohydrolase-related" evidence="3">
    <location>
        <begin position="82"/>
        <end position="459"/>
    </location>
</feature>
<dbReference type="KEGG" id="abac:LuPra_02528"/>
<sequence precursor="true">MTKPFRISLLATALFSSTLGARLQPAPEVVAFTHVAVVDPGGTATQRDTTVVVTGDRISEIGSTGDVRIPPGARVVDATRQYMIPGLWDMHAHIFRHGRDAFFPLYAVAGVTAVRDMNTAVPMVEIEAHRQRLAAGTLIGPRLIAVAGPLIAGPVGEGRFPPQCIVATPAEARAAVVARKSMGVDFIKVHGGLSRELLLAIADEARRQDLPLVGHAPGTPEEASDAGLRSIEHNTGVHMSSSPDAAELRKANRAATPDPGVGFMIQNLRRRARAKFDEQTAQPLFAKFRANDTWLVPTLVQGLAWQYLADGTVPYPGWMRYMPRSFTGEWKNAPGFINPSAQDLVDGNNDLRTAIEIVAPMRRAGLKLMVGTDANGPFPSLIPGISLHEELRLFVEAGYTPAQALRAATLAPAQFLGREKDFGTVERGKVADLVLLDADPLADIRNTQKIQAVMLNGRLLDRKALDEILSRLEASAPNQ</sequence>
<dbReference type="InterPro" id="IPR006680">
    <property type="entry name" value="Amidohydro-rel"/>
</dbReference>
<dbReference type="Pfam" id="PF01979">
    <property type="entry name" value="Amidohydro_1"/>
    <property type="match status" value="1"/>
</dbReference>
<dbReference type="PANTHER" id="PTHR43135:SF3">
    <property type="entry name" value="ALPHA-D-RIBOSE 1-METHYLPHOSPHONATE 5-TRIPHOSPHATE DIPHOSPHATASE"/>
    <property type="match status" value="1"/>
</dbReference>
<evidence type="ECO:0000313" key="4">
    <source>
        <dbReference type="EMBL" id="AMY09313.1"/>
    </source>
</evidence>
<organism evidence="4 5">
    <name type="scientific">Luteitalea pratensis</name>
    <dbReference type="NCBI Taxonomy" id="1855912"/>
    <lineage>
        <taxon>Bacteria</taxon>
        <taxon>Pseudomonadati</taxon>
        <taxon>Acidobacteriota</taxon>
        <taxon>Vicinamibacteria</taxon>
        <taxon>Vicinamibacterales</taxon>
        <taxon>Vicinamibacteraceae</taxon>
        <taxon>Luteitalea</taxon>
    </lineage>
</organism>
<evidence type="ECO:0000256" key="2">
    <source>
        <dbReference type="SAM" id="SignalP"/>
    </source>
</evidence>
<dbReference type="AlphaFoldDB" id="A0A143PM79"/>
<name>A0A143PM79_LUTPR</name>
<protein>
    <submittedName>
        <fullName evidence="4">Imidazolonepropionase</fullName>
    </submittedName>
</protein>
<dbReference type="InterPro" id="IPR051781">
    <property type="entry name" value="Metallo-dep_Hydrolase"/>
</dbReference>
<proteinExistence type="predicted"/>
<dbReference type="Proteomes" id="UP000076079">
    <property type="component" value="Chromosome"/>
</dbReference>
<dbReference type="STRING" id="1855912.LuPra_02528"/>
<reference evidence="4 5" key="1">
    <citation type="journal article" date="2016" name="Genome Announc.">
        <title>First Complete Genome Sequence of a Subdivision 6 Acidobacterium Strain.</title>
        <authorList>
            <person name="Huang S."/>
            <person name="Vieira S."/>
            <person name="Bunk B."/>
            <person name="Riedel T."/>
            <person name="Sproer C."/>
            <person name="Overmann J."/>
        </authorList>
    </citation>
    <scope>NUCLEOTIDE SEQUENCE [LARGE SCALE GENOMIC DNA]</scope>
    <source>
        <strain evidence="5">DSM 100886 HEG_-6_39</strain>
    </source>
</reference>
<keyword evidence="2" id="KW-0732">Signal</keyword>
<gene>
    <name evidence="4" type="ORF">LuPra_02528</name>
</gene>
<dbReference type="InterPro" id="IPR011059">
    <property type="entry name" value="Metal-dep_hydrolase_composite"/>
</dbReference>
<dbReference type="InterPro" id="IPR032466">
    <property type="entry name" value="Metal_Hydrolase"/>
</dbReference>
<dbReference type="RefSeq" id="WP_110171071.1">
    <property type="nucleotide sequence ID" value="NZ_CP015136.1"/>
</dbReference>
<keyword evidence="5" id="KW-1185">Reference proteome</keyword>
<dbReference type="SUPFAM" id="SSF51338">
    <property type="entry name" value="Composite domain of metallo-dependent hydrolases"/>
    <property type="match status" value="1"/>
</dbReference>
<evidence type="ECO:0000259" key="3">
    <source>
        <dbReference type="Pfam" id="PF01979"/>
    </source>
</evidence>
<feature type="signal peptide" evidence="2">
    <location>
        <begin position="1"/>
        <end position="21"/>
    </location>
</feature>
<accession>A0A143PM79</accession>
<dbReference type="Gene3D" id="3.20.20.140">
    <property type="entry name" value="Metal-dependent hydrolases"/>
    <property type="match status" value="1"/>
</dbReference>
<feature type="chain" id="PRO_5007511655" evidence="2">
    <location>
        <begin position="22"/>
        <end position="479"/>
    </location>
</feature>
<dbReference type="SUPFAM" id="SSF51556">
    <property type="entry name" value="Metallo-dependent hydrolases"/>
    <property type="match status" value="1"/>
</dbReference>